<dbReference type="SUPFAM" id="SSF47113">
    <property type="entry name" value="Histone-fold"/>
    <property type="match status" value="1"/>
</dbReference>
<evidence type="ECO:0000313" key="2">
    <source>
        <dbReference type="EMBL" id="KAJ9597987.1"/>
    </source>
</evidence>
<protein>
    <submittedName>
        <fullName evidence="2">Uncharacterized protein</fullName>
    </submittedName>
</protein>
<gene>
    <name evidence="2" type="ORF">L9F63_026908</name>
</gene>
<dbReference type="AlphaFoldDB" id="A0AAD8EQE9"/>
<sequence>GHDGRALEAKELRAFLVATDLSECNGSRAPQEKPQEGRFNPDHRHQFQSHRQLAKHAVSEGTKAVTKYTSSNTDFKSHCE</sequence>
<dbReference type="GO" id="GO:0046982">
    <property type="term" value="F:protein heterodimerization activity"/>
    <property type="evidence" value="ECO:0007669"/>
    <property type="project" value="InterPro"/>
</dbReference>
<feature type="non-terminal residue" evidence="2">
    <location>
        <position position="80"/>
    </location>
</feature>
<feature type="region of interest" description="Disordered" evidence="1">
    <location>
        <begin position="24"/>
        <end position="80"/>
    </location>
</feature>
<proteinExistence type="predicted"/>
<comment type="caution">
    <text evidence="2">The sequence shown here is derived from an EMBL/GenBank/DDBJ whole genome shotgun (WGS) entry which is preliminary data.</text>
</comment>
<dbReference type="EMBL" id="JASPKZ010001557">
    <property type="protein sequence ID" value="KAJ9597987.1"/>
    <property type="molecule type" value="Genomic_DNA"/>
</dbReference>
<reference evidence="2" key="1">
    <citation type="journal article" date="2023" name="IScience">
        <title>Live-bearing cockroach genome reveals convergent evolutionary mechanisms linked to viviparity in insects and beyond.</title>
        <authorList>
            <person name="Fouks B."/>
            <person name="Harrison M.C."/>
            <person name="Mikhailova A.A."/>
            <person name="Marchal E."/>
            <person name="English S."/>
            <person name="Carruthers M."/>
            <person name="Jennings E.C."/>
            <person name="Chiamaka E.L."/>
            <person name="Frigard R.A."/>
            <person name="Pippel M."/>
            <person name="Attardo G.M."/>
            <person name="Benoit J.B."/>
            <person name="Bornberg-Bauer E."/>
            <person name="Tobe S.S."/>
        </authorList>
    </citation>
    <scope>NUCLEOTIDE SEQUENCE</scope>
    <source>
        <strain evidence="2">Stay&amp;Tobe</strain>
    </source>
</reference>
<evidence type="ECO:0000256" key="1">
    <source>
        <dbReference type="SAM" id="MobiDB-lite"/>
    </source>
</evidence>
<keyword evidence="3" id="KW-1185">Reference proteome</keyword>
<evidence type="ECO:0000313" key="3">
    <source>
        <dbReference type="Proteomes" id="UP001233999"/>
    </source>
</evidence>
<dbReference type="Proteomes" id="UP001233999">
    <property type="component" value="Unassembled WGS sequence"/>
</dbReference>
<feature type="non-terminal residue" evidence="2">
    <location>
        <position position="1"/>
    </location>
</feature>
<organism evidence="2 3">
    <name type="scientific">Diploptera punctata</name>
    <name type="common">Pacific beetle cockroach</name>
    <dbReference type="NCBI Taxonomy" id="6984"/>
    <lineage>
        <taxon>Eukaryota</taxon>
        <taxon>Metazoa</taxon>
        <taxon>Ecdysozoa</taxon>
        <taxon>Arthropoda</taxon>
        <taxon>Hexapoda</taxon>
        <taxon>Insecta</taxon>
        <taxon>Pterygota</taxon>
        <taxon>Neoptera</taxon>
        <taxon>Polyneoptera</taxon>
        <taxon>Dictyoptera</taxon>
        <taxon>Blattodea</taxon>
        <taxon>Blaberoidea</taxon>
        <taxon>Blaberidae</taxon>
        <taxon>Diplopterinae</taxon>
        <taxon>Diploptera</taxon>
    </lineage>
</organism>
<dbReference type="InterPro" id="IPR009072">
    <property type="entry name" value="Histone-fold"/>
</dbReference>
<accession>A0AAD8EQE9</accession>
<name>A0AAD8EQE9_DIPPU</name>
<feature type="compositionally biased region" description="Basic and acidic residues" evidence="1">
    <location>
        <begin position="30"/>
        <end position="45"/>
    </location>
</feature>
<reference evidence="2" key="2">
    <citation type="submission" date="2023-05" db="EMBL/GenBank/DDBJ databases">
        <authorList>
            <person name="Fouks B."/>
        </authorList>
    </citation>
    <scope>NUCLEOTIDE SEQUENCE</scope>
    <source>
        <strain evidence="2">Stay&amp;Tobe</strain>
        <tissue evidence="2">Testes</tissue>
    </source>
</reference>
<dbReference type="Gene3D" id="1.10.20.10">
    <property type="entry name" value="Histone, subunit A"/>
    <property type="match status" value="1"/>
</dbReference>